<organism evidence="1 2">
    <name type="scientific">Mycena maculata</name>
    <dbReference type="NCBI Taxonomy" id="230809"/>
    <lineage>
        <taxon>Eukaryota</taxon>
        <taxon>Fungi</taxon>
        <taxon>Dikarya</taxon>
        <taxon>Basidiomycota</taxon>
        <taxon>Agaricomycotina</taxon>
        <taxon>Agaricomycetes</taxon>
        <taxon>Agaricomycetidae</taxon>
        <taxon>Agaricales</taxon>
        <taxon>Marasmiineae</taxon>
        <taxon>Mycenaceae</taxon>
        <taxon>Mycena</taxon>
    </lineage>
</organism>
<dbReference type="AlphaFoldDB" id="A0AAD7J2X9"/>
<keyword evidence="2" id="KW-1185">Reference proteome</keyword>
<evidence type="ECO:0000313" key="2">
    <source>
        <dbReference type="Proteomes" id="UP001215280"/>
    </source>
</evidence>
<comment type="caution">
    <text evidence="1">The sequence shown here is derived from an EMBL/GenBank/DDBJ whole genome shotgun (WGS) entry which is preliminary data.</text>
</comment>
<name>A0AAD7J2X9_9AGAR</name>
<gene>
    <name evidence="1" type="ORF">DFH07DRAFT_773655</name>
</gene>
<dbReference type="Proteomes" id="UP001215280">
    <property type="component" value="Unassembled WGS sequence"/>
</dbReference>
<reference evidence="1" key="1">
    <citation type="submission" date="2023-03" db="EMBL/GenBank/DDBJ databases">
        <title>Massive genome expansion in bonnet fungi (Mycena s.s.) driven by repeated elements and novel gene families across ecological guilds.</title>
        <authorList>
            <consortium name="Lawrence Berkeley National Laboratory"/>
            <person name="Harder C.B."/>
            <person name="Miyauchi S."/>
            <person name="Viragh M."/>
            <person name="Kuo A."/>
            <person name="Thoen E."/>
            <person name="Andreopoulos B."/>
            <person name="Lu D."/>
            <person name="Skrede I."/>
            <person name="Drula E."/>
            <person name="Henrissat B."/>
            <person name="Morin E."/>
            <person name="Kohler A."/>
            <person name="Barry K."/>
            <person name="LaButti K."/>
            <person name="Morin E."/>
            <person name="Salamov A."/>
            <person name="Lipzen A."/>
            <person name="Mereny Z."/>
            <person name="Hegedus B."/>
            <person name="Baldrian P."/>
            <person name="Stursova M."/>
            <person name="Weitz H."/>
            <person name="Taylor A."/>
            <person name="Grigoriev I.V."/>
            <person name="Nagy L.G."/>
            <person name="Martin F."/>
            <person name="Kauserud H."/>
        </authorList>
    </citation>
    <scope>NUCLEOTIDE SEQUENCE</scope>
    <source>
        <strain evidence="1">CBHHK188m</strain>
    </source>
</reference>
<accession>A0AAD7J2X9</accession>
<protein>
    <submittedName>
        <fullName evidence="1">Uncharacterized protein</fullName>
    </submittedName>
</protein>
<dbReference type="EMBL" id="JARJLG010000066">
    <property type="protein sequence ID" value="KAJ7754667.1"/>
    <property type="molecule type" value="Genomic_DNA"/>
</dbReference>
<sequence length="121" mass="13729">MSRGSKTAGPDRGCPPPFLGIETWTTISETCLKFLTVNIDPTNSRLKYIQTVSLPPNGRGTFWLDTRIFSELKGNYKLTQTYHSDIENLINMKLGCFTYSFSHFEELLQWFVPRSATPGDS</sequence>
<proteinExistence type="predicted"/>
<evidence type="ECO:0000313" key="1">
    <source>
        <dbReference type="EMBL" id="KAJ7754667.1"/>
    </source>
</evidence>